<dbReference type="CDD" id="cd06779">
    <property type="entry name" value="cpPDZ_Deg_HtrA-like"/>
    <property type="match status" value="1"/>
</dbReference>
<organism evidence="5 6">
    <name type="scientific">Parafannyhessea umbonata</name>
    <dbReference type="NCBI Taxonomy" id="604330"/>
    <lineage>
        <taxon>Bacteria</taxon>
        <taxon>Bacillati</taxon>
        <taxon>Actinomycetota</taxon>
        <taxon>Coriobacteriia</taxon>
        <taxon>Coriobacteriales</taxon>
        <taxon>Atopobiaceae</taxon>
        <taxon>Parafannyhessea</taxon>
    </lineage>
</organism>
<dbReference type="SUPFAM" id="SSF50156">
    <property type="entry name" value="PDZ domain-like"/>
    <property type="match status" value="1"/>
</dbReference>
<dbReference type="Proteomes" id="UP000199135">
    <property type="component" value="Unassembled WGS sequence"/>
</dbReference>
<keyword evidence="6" id="KW-1185">Reference proteome</keyword>
<dbReference type="InterPro" id="IPR051201">
    <property type="entry name" value="Chloro_Bact_Ser_Proteases"/>
</dbReference>
<evidence type="ECO:0000313" key="6">
    <source>
        <dbReference type="Proteomes" id="UP000199135"/>
    </source>
</evidence>
<dbReference type="SUPFAM" id="SSF50494">
    <property type="entry name" value="Trypsin-like serine proteases"/>
    <property type="match status" value="1"/>
</dbReference>
<dbReference type="InterPro" id="IPR036034">
    <property type="entry name" value="PDZ_sf"/>
</dbReference>
<name>A0A1H6HTU7_9ACTN</name>
<evidence type="ECO:0000256" key="2">
    <source>
        <dbReference type="ARBA" id="ARBA00022801"/>
    </source>
</evidence>
<evidence type="ECO:0000313" key="5">
    <source>
        <dbReference type="EMBL" id="SEH37433.1"/>
    </source>
</evidence>
<dbReference type="PANTHER" id="PTHR43343:SF3">
    <property type="entry name" value="PROTEASE DO-LIKE 8, CHLOROPLASTIC"/>
    <property type="match status" value="1"/>
</dbReference>
<dbReference type="PANTHER" id="PTHR43343">
    <property type="entry name" value="PEPTIDASE S12"/>
    <property type="match status" value="1"/>
</dbReference>
<dbReference type="Pfam" id="PF13180">
    <property type="entry name" value="PDZ_2"/>
    <property type="match status" value="1"/>
</dbReference>
<dbReference type="Gene3D" id="2.40.10.120">
    <property type="match status" value="1"/>
</dbReference>
<keyword evidence="2" id="KW-0378">Hydrolase</keyword>
<dbReference type="InterPro" id="IPR001940">
    <property type="entry name" value="Peptidase_S1C"/>
</dbReference>
<evidence type="ECO:0000256" key="1">
    <source>
        <dbReference type="ARBA" id="ARBA00022670"/>
    </source>
</evidence>
<comment type="caution">
    <text evidence="5">The sequence shown here is derived from an EMBL/GenBank/DDBJ whole genome shotgun (WGS) entry which is preliminary data.</text>
</comment>
<dbReference type="GO" id="GO:0008233">
    <property type="term" value="F:peptidase activity"/>
    <property type="evidence" value="ECO:0007669"/>
    <property type="project" value="UniProtKB-KW"/>
</dbReference>
<dbReference type="Gene3D" id="2.30.42.10">
    <property type="match status" value="1"/>
</dbReference>
<accession>A0A1H6HTU7</accession>
<dbReference type="PRINTS" id="PR00834">
    <property type="entry name" value="PROTEASES2C"/>
</dbReference>
<protein>
    <submittedName>
        <fullName evidence="5">Serine protease PepD</fullName>
    </submittedName>
</protein>
<dbReference type="Pfam" id="PF13365">
    <property type="entry name" value="Trypsin_2"/>
    <property type="match status" value="1"/>
</dbReference>
<dbReference type="EMBL" id="FNWT01000001">
    <property type="protein sequence ID" value="SEH37433.1"/>
    <property type="molecule type" value="Genomic_DNA"/>
</dbReference>
<dbReference type="InterPro" id="IPR001478">
    <property type="entry name" value="PDZ"/>
</dbReference>
<sequence length="408" mass="41527">MVLLGLGGGIVGALAVVFALMGLGIIGGTQVIETTNSSAGQTINITASGEDATVAQAAAAKALPSVVVVNVSSSSATGLGSGVIYDTDGNIITNNHVIDGATSVSVTYDGKSYDASVVGTDASSDLAVIHVDWGDTQVTPMEIADSDKLVVGDWVMTVGSPFGLDQSVSAGIVSSLARNQMMKSASGNTLYTNLIQTDAAINPGNSGGALVNSEGKLVGICTLFSSDTESFAGIGFAIPSNYAKDVADKIIAGETVTHAYIGLSMSTVTAQNAKANDLSVTSGAYVAKVTDGGPAAAAGIQVGDVITKVNGEDIQSADGMILNVRSHKIGETVTVTLMRGDEEKTVTVTLGSDENLQKEQSDSNSQQRQKRGSDGSSDDDVMREIYDYLNNNRGGSYESDGASVDNAA</sequence>
<dbReference type="SMART" id="SM00228">
    <property type="entry name" value="PDZ"/>
    <property type="match status" value="1"/>
</dbReference>
<dbReference type="RefSeq" id="WP_234970613.1">
    <property type="nucleotide sequence ID" value="NZ_FNWT01000001.1"/>
</dbReference>
<evidence type="ECO:0000256" key="3">
    <source>
        <dbReference type="SAM" id="MobiDB-lite"/>
    </source>
</evidence>
<feature type="region of interest" description="Disordered" evidence="3">
    <location>
        <begin position="350"/>
        <end position="408"/>
    </location>
</feature>
<evidence type="ECO:0000259" key="4">
    <source>
        <dbReference type="PROSITE" id="PS50106"/>
    </source>
</evidence>
<reference evidence="5 6" key="1">
    <citation type="submission" date="2016-10" db="EMBL/GenBank/DDBJ databases">
        <authorList>
            <person name="Varghese N."/>
            <person name="Submissions S."/>
        </authorList>
    </citation>
    <scope>NUCLEOTIDE SEQUENCE [LARGE SCALE GENOMIC DNA]</scope>
    <source>
        <strain evidence="5 6">WCP15</strain>
    </source>
</reference>
<dbReference type="PROSITE" id="PS50106">
    <property type="entry name" value="PDZ"/>
    <property type="match status" value="1"/>
</dbReference>
<keyword evidence="1 5" id="KW-0645">Protease</keyword>
<feature type="domain" description="PDZ" evidence="4">
    <location>
        <begin position="250"/>
        <end position="341"/>
    </location>
</feature>
<gene>
    <name evidence="5" type="ORF">SAMN05216447_101154</name>
</gene>
<proteinExistence type="predicted"/>
<dbReference type="InterPro" id="IPR009003">
    <property type="entry name" value="Peptidase_S1_PA"/>
</dbReference>
<dbReference type="GO" id="GO:0006508">
    <property type="term" value="P:proteolysis"/>
    <property type="evidence" value="ECO:0007669"/>
    <property type="project" value="UniProtKB-KW"/>
</dbReference>